<feature type="transmembrane region" description="Helical" evidence="1">
    <location>
        <begin position="7"/>
        <end position="37"/>
    </location>
</feature>
<dbReference type="EMBL" id="CP021995">
    <property type="protein sequence ID" value="ASD27498.1"/>
    <property type="molecule type" value="Genomic_DNA"/>
</dbReference>
<reference evidence="2 3" key="2">
    <citation type="submission" date="2017-06" db="EMBL/GenBank/DDBJ databases">
        <authorList>
            <person name="Kim H.J."/>
            <person name="Triplett B.A."/>
        </authorList>
    </citation>
    <scope>NUCLEOTIDE SEQUENCE [LARGE SCALE GENOMIC DNA]</scope>
    <source>
        <strain evidence="2 3">BZC3</strain>
    </source>
</reference>
<dbReference type="InterPro" id="IPR010374">
    <property type="entry name" value="DUF969"/>
</dbReference>
<evidence type="ECO:0000313" key="2">
    <source>
        <dbReference type="EMBL" id="ASD27498.1"/>
    </source>
</evidence>
<feature type="transmembrane region" description="Helical" evidence="1">
    <location>
        <begin position="201"/>
        <end position="222"/>
    </location>
</feature>
<proteinExistence type="predicted"/>
<keyword evidence="1" id="KW-0812">Transmembrane</keyword>
<evidence type="ECO:0000256" key="1">
    <source>
        <dbReference type="SAM" id="Phobius"/>
    </source>
</evidence>
<keyword evidence="1" id="KW-1133">Transmembrane helix</keyword>
<reference evidence="2 3" key="1">
    <citation type="submission" date="2017-06" db="EMBL/GenBank/DDBJ databases">
        <title>Biodegradation of gentamicin by bacterial consortia AMQD4 in synthetic medium and raw gentamicin sewage.</title>
        <authorList>
            <person name="Chang H."/>
            <person name="Feng Y."/>
            <person name="Li Z."/>
            <person name="Xue J."/>
            <person name="Cheng D."/>
        </authorList>
    </citation>
    <scope>NUCLEOTIDE SEQUENCE [LARGE SCALE GENOMIC DNA]</scope>
    <source>
        <strain evidence="2 3">BZC3</strain>
    </source>
</reference>
<protein>
    <recommendedName>
        <fullName evidence="4">DUF969 domain-containing protein</fullName>
    </recommendedName>
</protein>
<evidence type="ECO:0000313" key="3">
    <source>
        <dbReference type="Proteomes" id="UP000197024"/>
    </source>
</evidence>
<feature type="transmembrane region" description="Helical" evidence="1">
    <location>
        <begin position="167"/>
        <end position="189"/>
    </location>
</feature>
<name>A0A1Z3LZ62_BREDI</name>
<dbReference type="RefSeq" id="WP_088411138.1">
    <property type="nucleotide sequence ID" value="NZ_CP021995.1"/>
</dbReference>
<dbReference type="AlphaFoldDB" id="A0A1Z3LZ62"/>
<organism evidence="2 3">
    <name type="scientific">Brevundimonas diminuta</name>
    <name type="common">Pseudomonas diminuta</name>
    <dbReference type="NCBI Taxonomy" id="293"/>
    <lineage>
        <taxon>Bacteria</taxon>
        <taxon>Pseudomonadati</taxon>
        <taxon>Pseudomonadota</taxon>
        <taxon>Alphaproteobacteria</taxon>
        <taxon>Caulobacterales</taxon>
        <taxon>Caulobacteraceae</taxon>
        <taxon>Brevundimonas</taxon>
    </lineage>
</organism>
<evidence type="ECO:0008006" key="4">
    <source>
        <dbReference type="Google" id="ProtNLM"/>
    </source>
</evidence>
<gene>
    <name evidence="2" type="ORF">CD943_11725</name>
</gene>
<accession>A0A1Z3LZ62</accession>
<feature type="transmembrane region" description="Helical" evidence="1">
    <location>
        <begin position="66"/>
        <end position="85"/>
    </location>
</feature>
<dbReference type="Proteomes" id="UP000197024">
    <property type="component" value="Chromosome"/>
</dbReference>
<dbReference type="Pfam" id="PF06149">
    <property type="entry name" value="DUF969"/>
    <property type="match status" value="1"/>
</dbReference>
<keyword evidence="1" id="KW-0472">Membrane</keyword>
<sequence length="244" mass="25960">MLVLLGILIVVAGFVARINPLVVILIAAIATGVLAAVRPGVDAQGLLTAGIDTISRFGQAFNDNRYFHITWLVLPVIGLLERAGLQERARDLVTRVKAATAGRLMLIYLLVRQATSALGLTSLGGHPQMVRPLIAPMAEGAAESTHGPLTDKARFRIRGMAAGTDNIGLFFGEDIFIAIGSIVLIVGFLEQAGIRVEALHVSLWAIPTAIVAFIVHGVRLLMFDRQVKKDMTVPDVAGDAEAGQ</sequence>